<feature type="transmembrane region" description="Helical" evidence="1">
    <location>
        <begin position="16"/>
        <end position="37"/>
    </location>
</feature>
<proteinExistence type="predicted"/>
<keyword evidence="1" id="KW-0812">Transmembrane</keyword>
<dbReference type="OrthoDB" id="2065033at2"/>
<feature type="transmembrane region" description="Helical" evidence="1">
    <location>
        <begin position="174"/>
        <end position="194"/>
    </location>
</feature>
<evidence type="ECO:0000313" key="2">
    <source>
        <dbReference type="EMBL" id="KSU85653.1"/>
    </source>
</evidence>
<dbReference type="InterPro" id="IPR002798">
    <property type="entry name" value="SpoIIM-like"/>
</dbReference>
<feature type="transmembrane region" description="Helical" evidence="1">
    <location>
        <begin position="124"/>
        <end position="153"/>
    </location>
</feature>
<accession>A0A0V8JF41</accession>
<dbReference type="NCBIfam" id="TIGR02831">
    <property type="entry name" value="spo_II_M"/>
    <property type="match status" value="1"/>
</dbReference>
<evidence type="ECO:0000313" key="3">
    <source>
        <dbReference type="Proteomes" id="UP000054099"/>
    </source>
</evidence>
<name>A0A0V8JF41_9BACL</name>
<dbReference type="AlphaFoldDB" id="A0A0V8JF41"/>
<feature type="transmembrane region" description="Helical" evidence="1">
    <location>
        <begin position="81"/>
        <end position="104"/>
    </location>
</feature>
<comment type="caution">
    <text evidence="2">The sequence shown here is derived from an EMBL/GenBank/DDBJ whole genome shotgun (WGS) entry which is preliminary data.</text>
</comment>
<dbReference type="InterPro" id="IPR014196">
    <property type="entry name" value="SpoIIM"/>
</dbReference>
<keyword evidence="3" id="KW-1185">Reference proteome</keyword>
<dbReference type="EMBL" id="LNQN01000001">
    <property type="protein sequence ID" value="KSU85653.1"/>
    <property type="molecule type" value="Genomic_DNA"/>
</dbReference>
<dbReference type="Proteomes" id="UP000054099">
    <property type="component" value="Unassembled WGS sequence"/>
</dbReference>
<evidence type="ECO:0000256" key="1">
    <source>
        <dbReference type="SAM" id="Phobius"/>
    </source>
</evidence>
<keyword evidence="1" id="KW-1133">Transmembrane helix</keyword>
<dbReference type="RefSeq" id="WP_061970827.1">
    <property type="nucleotide sequence ID" value="NZ_FMAV01000001.1"/>
</dbReference>
<dbReference type="GO" id="GO:0005886">
    <property type="term" value="C:plasma membrane"/>
    <property type="evidence" value="ECO:0007669"/>
    <property type="project" value="UniProtKB-SubCell"/>
</dbReference>
<sequence length="212" mass="23797">MASIKRFVWFHLQEHYSLYVFVSVLLLMGVIFGAVIVNSLTLGQKQDLLNYLSRFFGEVSNGSFANSQDMFSQSYSHYIKYIMLMWILGLSVIGLPVILIMLFIKGVVIGFTVGFLVNQMGWHGFLLAFVSVLPQNIILVPGIIIAAAASILFSIKMIRQQFLKKSSDPFFPKFFKYSALILAVGLFLGLASLFEAYLSPHLMEGVMSLTKK</sequence>
<protein>
    <submittedName>
        <fullName evidence="2">Stage II sporulation protein M</fullName>
    </submittedName>
</protein>
<organism evidence="2 3">
    <name type="scientific">Fictibacillus enclensis</name>
    <dbReference type="NCBI Taxonomy" id="1017270"/>
    <lineage>
        <taxon>Bacteria</taxon>
        <taxon>Bacillati</taxon>
        <taxon>Bacillota</taxon>
        <taxon>Bacilli</taxon>
        <taxon>Bacillales</taxon>
        <taxon>Fictibacillaceae</taxon>
        <taxon>Fictibacillus</taxon>
    </lineage>
</organism>
<dbReference type="Pfam" id="PF01944">
    <property type="entry name" value="SpoIIM"/>
    <property type="match status" value="1"/>
</dbReference>
<keyword evidence="1" id="KW-0472">Membrane</keyword>
<dbReference type="PIRSF" id="PIRSF038973">
    <property type="entry name" value="SpoIIM"/>
    <property type="match status" value="1"/>
</dbReference>
<gene>
    <name evidence="2" type="ORF">AS030_09195</name>
</gene>
<reference evidence="2 3" key="1">
    <citation type="journal article" date="2014" name="Antonie Van Leeuwenhoek">
        <title>Fictibacillus enclensis sp. nov., isolated from marine sediment.</title>
        <authorList>
            <person name="Dastager S.G."/>
            <person name="Mawlankar R."/>
            <person name="Srinivasan K."/>
            <person name="Tang S.K."/>
            <person name="Lee J.C."/>
            <person name="Ramana V.V."/>
            <person name="Shouche Y.S."/>
        </authorList>
    </citation>
    <scope>NUCLEOTIDE SEQUENCE [LARGE SCALE GENOMIC DNA]</scope>
    <source>
        <strain evidence="2 3">NIO-1003</strain>
    </source>
</reference>
<dbReference type="GO" id="GO:0030435">
    <property type="term" value="P:sporulation resulting in formation of a cellular spore"/>
    <property type="evidence" value="ECO:0007669"/>
    <property type="project" value="UniProtKB-KW"/>
</dbReference>